<comment type="similarity">
    <text evidence="1">Belongs to the non-flavoprotein flavin reductase family.</text>
</comment>
<dbReference type="Gene3D" id="2.30.110.10">
    <property type="entry name" value="Electron Transport, Fmn-binding Protein, Chain A"/>
    <property type="match status" value="1"/>
</dbReference>
<dbReference type="GO" id="GO:0010181">
    <property type="term" value="F:FMN binding"/>
    <property type="evidence" value="ECO:0007669"/>
    <property type="project" value="InterPro"/>
</dbReference>
<evidence type="ECO:0000259" key="3">
    <source>
        <dbReference type="SMART" id="SM00903"/>
    </source>
</evidence>
<reference evidence="4 5" key="1">
    <citation type="submission" date="2016-10" db="EMBL/GenBank/DDBJ databases">
        <title>Genome sequence of Planktotalea frisia SH6-1.</title>
        <authorList>
            <person name="Poehlein A."/>
            <person name="Bakenhus I."/>
            <person name="Voget S."/>
            <person name="Brinkhoff T."/>
            <person name="Simon M."/>
        </authorList>
    </citation>
    <scope>NUCLEOTIDE SEQUENCE [LARGE SCALE GENOMIC DNA]</scope>
    <source>
        <strain evidence="4 5">SH6-1</strain>
    </source>
</reference>
<keyword evidence="5" id="KW-1185">Reference proteome</keyword>
<sequence length="163" mass="17380">MLDAPMFDPKDLRNAFGCLPTGVTVVSMIDEAGKPTGVTVGSFTSLSMSPALCLFSLGKAQASARLFKEGVPFVVNVLSTELADLAWQFAKPLEDKCEGVALAETLVQAPRLKDAIAHFACHAHAIHDGGDHIIVVGEILDYDHTEGDALIFYRGQMQAPAPL</sequence>
<organism evidence="4 5">
    <name type="scientific">Planktotalea frisia</name>
    <dbReference type="NCBI Taxonomy" id="696762"/>
    <lineage>
        <taxon>Bacteria</taxon>
        <taxon>Pseudomonadati</taxon>
        <taxon>Pseudomonadota</taxon>
        <taxon>Alphaproteobacteria</taxon>
        <taxon>Rhodobacterales</taxon>
        <taxon>Paracoccaceae</taxon>
        <taxon>Planktotalea</taxon>
    </lineage>
</organism>
<evidence type="ECO:0000256" key="1">
    <source>
        <dbReference type="ARBA" id="ARBA00008898"/>
    </source>
</evidence>
<dbReference type="SMART" id="SM00903">
    <property type="entry name" value="Flavin_Reduct"/>
    <property type="match status" value="1"/>
</dbReference>
<dbReference type="InterPro" id="IPR012349">
    <property type="entry name" value="Split_barrel_FMN-bd"/>
</dbReference>
<dbReference type="STRING" id="696762.PFRI_33590"/>
<evidence type="ECO:0000313" key="4">
    <source>
        <dbReference type="EMBL" id="OJI92444.1"/>
    </source>
</evidence>
<dbReference type="GO" id="GO:0042602">
    <property type="term" value="F:riboflavin reductase (NADPH) activity"/>
    <property type="evidence" value="ECO:0007669"/>
    <property type="project" value="TreeGrafter"/>
</dbReference>
<comment type="caution">
    <text evidence="4">The sequence shown here is derived from an EMBL/GenBank/DDBJ whole genome shotgun (WGS) entry which is preliminary data.</text>
</comment>
<dbReference type="SUPFAM" id="SSF50475">
    <property type="entry name" value="FMN-binding split barrel"/>
    <property type="match status" value="1"/>
</dbReference>
<dbReference type="OrthoDB" id="9792858at2"/>
<dbReference type="InterPro" id="IPR002563">
    <property type="entry name" value="Flavin_Rdtase-like_dom"/>
</dbReference>
<dbReference type="PANTHER" id="PTHR30466:SF11">
    <property type="entry name" value="FLAVIN-DEPENDENT MONOOXYGENASE, REDUCTASE SUBUNIT HSAB"/>
    <property type="match status" value="1"/>
</dbReference>
<keyword evidence="2 4" id="KW-0560">Oxidoreductase</keyword>
<dbReference type="Proteomes" id="UP000184514">
    <property type="component" value="Unassembled WGS sequence"/>
</dbReference>
<dbReference type="RefSeq" id="WP_072631865.1">
    <property type="nucleotide sequence ID" value="NZ_JABBAN010000244.1"/>
</dbReference>
<feature type="domain" description="Flavin reductase like" evidence="3">
    <location>
        <begin position="16"/>
        <end position="159"/>
    </location>
</feature>
<evidence type="ECO:0000256" key="2">
    <source>
        <dbReference type="ARBA" id="ARBA00023002"/>
    </source>
</evidence>
<dbReference type="EC" id="1.5.1.36" evidence="4"/>
<protein>
    <submittedName>
        <fullName evidence="4">p-hydroxyphenylacetate 3-hydroxylase, reductase component</fullName>
        <ecNumber evidence="4">1.5.1.36</ecNumber>
    </submittedName>
</protein>
<evidence type="ECO:0000313" key="5">
    <source>
        <dbReference type="Proteomes" id="UP000184514"/>
    </source>
</evidence>
<dbReference type="InterPro" id="IPR050268">
    <property type="entry name" value="NADH-dep_flavin_reductase"/>
</dbReference>
<dbReference type="PANTHER" id="PTHR30466">
    <property type="entry name" value="FLAVIN REDUCTASE"/>
    <property type="match status" value="1"/>
</dbReference>
<dbReference type="EMBL" id="MLCB01000183">
    <property type="protein sequence ID" value="OJI92444.1"/>
    <property type="molecule type" value="Genomic_DNA"/>
</dbReference>
<dbReference type="GO" id="GO:0036382">
    <property type="term" value="F:flavin reductase (NADH) activity"/>
    <property type="evidence" value="ECO:0007669"/>
    <property type="project" value="UniProtKB-EC"/>
</dbReference>
<dbReference type="Pfam" id="PF01613">
    <property type="entry name" value="Flavin_Reduct"/>
    <property type="match status" value="1"/>
</dbReference>
<accession>A0A1L9NTI1</accession>
<proteinExistence type="inferred from homology"/>
<dbReference type="AlphaFoldDB" id="A0A1L9NTI1"/>
<name>A0A1L9NTI1_9RHOB</name>
<gene>
    <name evidence="4" type="primary">c1-hpah</name>
    <name evidence="4" type="ORF">PFRI_33590</name>
</gene>